<dbReference type="Pfam" id="PF00378">
    <property type="entry name" value="ECH_1"/>
    <property type="match status" value="1"/>
</dbReference>
<dbReference type="Proteomes" id="UP000185739">
    <property type="component" value="Chromosome"/>
</dbReference>
<dbReference type="GO" id="GO:0006635">
    <property type="term" value="P:fatty acid beta-oxidation"/>
    <property type="evidence" value="ECO:0007669"/>
    <property type="project" value="TreeGrafter"/>
</dbReference>
<dbReference type="EC" id="4.2.1.100" evidence="3"/>
<gene>
    <name evidence="4" type="ORF">Tchl_2146</name>
</gene>
<dbReference type="NCBIfam" id="TIGR03189">
    <property type="entry name" value="dienoyl_CoA_hyt"/>
    <property type="match status" value="1"/>
</dbReference>
<evidence type="ECO:0000256" key="1">
    <source>
        <dbReference type="ARBA" id="ARBA00005254"/>
    </source>
</evidence>
<dbReference type="KEGG" id="tcl:Tchl_2146"/>
<dbReference type="SUPFAM" id="SSF52096">
    <property type="entry name" value="ClpP/crotonase"/>
    <property type="match status" value="1"/>
</dbReference>
<dbReference type="GO" id="GO:0018823">
    <property type="term" value="F:cyclohexa-1,5-dienecarbonyl-CoA hydratase activity"/>
    <property type="evidence" value="ECO:0007669"/>
    <property type="project" value="UniProtKB-EC"/>
</dbReference>
<dbReference type="CDD" id="cd06558">
    <property type="entry name" value="crotonase-like"/>
    <property type="match status" value="1"/>
</dbReference>
<evidence type="ECO:0000313" key="4">
    <source>
        <dbReference type="EMBL" id="APR04989.1"/>
    </source>
</evidence>
<protein>
    <recommendedName>
        <fullName evidence="3">Cyclohexa-1,5-dienecarbonyl-CoA hydratase</fullName>
        <ecNumber evidence="3">4.2.1.100</ecNumber>
    </recommendedName>
</protein>
<dbReference type="InterPro" id="IPR001753">
    <property type="entry name" value="Enoyl-CoA_hydra/iso"/>
</dbReference>
<name>A0A1H5S5L8_9RHOO</name>
<dbReference type="PANTHER" id="PTHR11941">
    <property type="entry name" value="ENOYL-COA HYDRATASE-RELATED"/>
    <property type="match status" value="1"/>
</dbReference>
<evidence type="ECO:0000256" key="3">
    <source>
        <dbReference type="NCBIfam" id="TIGR03189"/>
    </source>
</evidence>
<dbReference type="STRING" id="96773.Tchl_2146"/>
<keyword evidence="5" id="KW-1185">Reference proteome</keyword>
<dbReference type="AlphaFoldDB" id="A0A1H5S5L8"/>
<keyword evidence="2 4" id="KW-0456">Lyase</keyword>
<sequence length="258" mass="27763">MSEASSPLKVWLERDGSLLRLRLARPKANIVDAAMIAALRQALGEHLQAPALRAVLLDAEGPHFSFGASVDEHMPDQCAQMLKSLHGLVREMLDSPVPILVALRGQCLGGGLEVAAAGNLLFAAPDAKFGQPEIRLGVFAPAASCLLPPRVGQACAEDLLWSGRSIDGAEGHRIGLIDVLAEDPEAAALQWFDEHIARLSASSLRFAVRAARCDIVPGIKQKLDTVEALYLEELMASHDAVEGLKAFLEKRSANWENR</sequence>
<dbReference type="Gene3D" id="3.90.226.10">
    <property type="entry name" value="2-enoyl-CoA Hydratase, Chain A, domain 1"/>
    <property type="match status" value="1"/>
</dbReference>
<dbReference type="PANTHER" id="PTHR11941:SF54">
    <property type="entry name" value="ENOYL-COA HYDRATASE, MITOCHONDRIAL"/>
    <property type="match status" value="1"/>
</dbReference>
<dbReference type="RefSeq" id="WP_075148409.1">
    <property type="nucleotide sequence ID" value="NZ_CP018839.1"/>
</dbReference>
<organism evidence="4 5">
    <name type="scientific">Thauera chlorobenzoica</name>
    <dbReference type="NCBI Taxonomy" id="96773"/>
    <lineage>
        <taxon>Bacteria</taxon>
        <taxon>Pseudomonadati</taxon>
        <taxon>Pseudomonadota</taxon>
        <taxon>Betaproteobacteria</taxon>
        <taxon>Rhodocyclales</taxon>
        <taxon>Zoogloeaceae</taxon>
        <taxon>Thauera</taxon>
    </lineage>
</organism>
<dbReference type="OrthoDB" id="9807606at2"/>
<dbReference type="EMBL" id="CP018839">
    <property type="protein sequence ID" value="APR04989.1"/>
    <property type="molecule type" value="Genomic_DNA"/>
</dbReference>
<dbReference type="InterPro" id="IPR017602">
    <property type="entry name" value="Dienoyl_CoA_hydratase"/>
</dbReference>
<comment type="similarity">
    <text evidence="1">Belongs to the enoyl-CoA hydratase/isomerase family.</text>
</comment>
<reference evidence="4 5" key="1">
    <citation type="submission" date="2016-12" db="EMBL/GenBank/DDBJ databases">
        <title>Complete genome sequence of Thauera chlorobenzoica, a Betaproteobacterium degrading haloaromatics anaerobically to CO2 and halides.</title>
        <authorList>
            <person name="Goris T."/>
            <person name="Mergelsberg M."/>
            <person name="Boll M."/>
        </authorList>
    </citation>
    <scope>NUCLEOTIDE SEQUENCE [LARGE SCALE GENOMIC DNA]</scope>
    <source>
        <strain evidence="4 5">3CB1</strain>
    </source>
</reference>
<dbReference type="InterPro" id="IPR014748">
    <property type="entry name" value="Enoyl-CoA_hydra_C"/>
</dbReference>
<evidence type="ECO:0000313" key="5">
    <source>
        <dbReference type="Proteomes" id="UP000185739"/>
    </source>
</evidence>
<dbReference type="InterPro" id="IPR029045">
    <property type="entry name" value="ClpP/crotonase-like_dom_sf"/>
</dbReference>
<proteinExistence type="inferred from homology"/>
<evidence type="ECO:0000256" key="2">
    <source>
        <dbReference type="ARBA" id="ARBA00023239"/>
    </source>
</evidence>
<dbReference type="Gene3D" id="1.10.12.10">
    <property type="entry name" value="Lyase 2-enoyl-coa Hydratase, Chain A, domain 2"/>
    <property type="match status" value="1"/>
</dbReference>
<accession>A0A1H5S5L8</accession>